<dbReference type="RefSeq" id="WP_320883521.1">
    <property type="nucleotide sequence ID" value="NZ_BAABZA010000005.1"/>
</dbReference>
<sequence>MKKSFVLIPAAAIVLFAGYQYLQSANRIIFKINGEAAVTAAGEMEYQPVMDISAQAIGLKAEQHGKDISDQIQSTDYVIDELKTYTLIYTAGDAQFQYELSVCDTTPPLIEGLSAYTLMQGEAFDISMLQLQATDNFDGILLIKSVLRVM</sequence>
<gene>
    <name evidence="1" type="ORF">MQE39_08305</name>
</gene>
<evidence type="ECO:0000313" key="1">
    <source>
        <dbReference type="EMBL" id="MDY5168118.1"/>
    </source>
</evidence>
<comment type="caution">
    <text evidence="1">The sequence shown here is derived from an EMBL/GenBank/DDBJ whole genome shotgun (WGS) entry which is preliminary data.</text>
</comment>
<name>A0AB35UMW4_9FIRM</name>
<organism evidence="1 2">
    <name type="scientific">Dielma fastidiosa</name>
    <dbReference type="NCBI Taxonomy" id="1034346"/>
    <lineage>
        <taxon>Bacteria</taxon>
        <taxon>Bacillati</taxon>
        <taxon>Bacillota</taxon>
        <taxon>Erysipelotrichia</taxon>
        <taxon>Erysipelotrichales</taxon>
        <taxon>Erysipelotrichaceae</taxon>
        <taxon>Dielma</taxon>
    </lineage>
</organism>
<dbReference type="EMBL" id="JALDAW010000013">
    <property type="protein sequence ID" value="MDY5168118.1"/>
    <property type="molecule type" value="Genomic_DNA"/>
</dbReference>
<reference evidence="1" key="1">
    <citation type="submission" date="2022-03" db="EMBL/GenBank/DDBJ databases">
        <title>First case of bacteraemia caused by Dielma fastidiosa in a patient hospitalised with diverticulitis.</title>
        <authorList>
            <person name="Forman-Ankjaer B."/>
            <person name="Hvid-Jensen F."/>
            <person name="Kobel C.M."/>
            <person name="Greve T."/>
        </authorList>
    </citation>
    <scope>NUCLEOTIDE SEQUENCE</scope>
    <source>
        <strain evidence="1">AUH_DF_2021</strain>
    </source>
</reference>
<dbReference type="Proteomes" id="UP001276902">
    <property type="component" value="Unassembled WGS sequence"/>
</dbReference>
<accession>A0AB35UMW4</accession>
<evidence type="ECO:0000313" key="2">
    <source>
        <dbReference type="Proteomes" id="UP001276902"/>
    </source>
</evidence>
<protein>
    <submittedName>
        <fullName evidence="1">Uncharacterized protein</fullName>
    </submittedName>
</protein>
<dbReference type="AlphaFoldDB" id="A0AB35UMW4"/>
<proteinExistence type="predicted"/>